<dbReference type="InterPro" id="IPR003527">
    <property type="entry name" value="MAP_kinase_CS"/>
</dbReference>
<dbReference type="FunFam" id="1.10.510.10:FF:000624">
    <property type="entry name" value="Mitogen-activated protein kinase"/>
    <property type="match status" value="1"/>
</dbReference>
<dbReference type="PROSITE" id="PS00108">
    <property type="entry name" value="PROTEIN_KINASE_ST"/>
    <property type="match status" value="1"/>
</dbReference>
<dbReference type="Gene3D" id="1.10.510.10">
    <property type="entry name" value="Transferase(Phosphotransferase) domain 1"/>
    <property type="match status" value="1"/>
</dbReference>
<evidence type="ECO:0000256" key="4">
    <source>
        <dbReference type="ARBA" id="ARBA00022777"/>
    </source>
</evidence>
<dbReference type="Gene3D" id="3.30.200.20">
    <property type="entry name" value="Phosphorylase Kinase, domain 1"/>
    <property type="match status" value="1"/>
</dbReference>
<keyword evidence="5" id="KW-0067">ATP-binding</keyword>
<keyword evidence="2" id="KW-0808">Transferase</keyword>
<dbReference type="SUPFAM" id="SSF56112">
    <property type="entry name" value="Protein kinase-like (PK-like)"/>
    <property type="match status" value="1"/>
</dbReference>
<keyword evidence="1" id="KW-0723">Serine/threonine-protein kinase</keyword>
<dbReference type="PANTHER" id="PTHR24055">
    <property type="entry name" value="MITOGEN-ACTIVATED PROTEIN KINASE"/>
    <property type="match status" value="1"/>
</dbReference>
<evidence type="ECO:0000256" key="5">
    <source>
        <dbReference type="ARBA" id="ARBA00022840"/>
    </source>
</evidence>
<feature type="domain" description="Protein kinase" evidence="7">
    <location>
        <begin position="62"/>
        <end position="366"/>
    </location>
</feature>
<accession>A0A3G2JNW7</accession>
<evidence type="ECO:0000256" key="3">
    <source>
        <dbReference type="ARBA" id="ARBA00022741"/>
    </source>
</evidence>
<keyword evidence="3" id="KW-0547">Nucleotide-binding</keyword>
<dbReference type="PROSITE" id="PS01351">
    <property type="entry name" value="MAPK"/>
    <property type="match status" value="1"/>
</dbReference>
<dbReference type="PROSITE" id="PS50011">
    <property type="entry name" value="PROTEIN_KINASE_DOM"/>
    <property type="match status" value="1"/>
</dbReference>
<dbReference type="SMART" id="SM00220">
    <property type="entry name" value="S_TKc"/>
    <property type="match status" value="1"/>
</dbReference>
<dbReference type="InterPro" id="IPR050117">
    <property type="entry name" value="MAPK"/>
</dbReference>
<evidence type="ECO:0000313" key="8">
    <source>
        <dbReference type="EMBL" id="AYN44120.1"/>
    </source>
</evidence>
<dbReference type="GO" id="GO:0004707">
    <property type="term" value="F:MAP kinase activity"/>
    <property type="evidence" value="ECO:0007669"/>
    <property type="project" value="InterPro"/>
</dbReference>
<evidence type="ECO:0000256" key="6">
    <source>
        <dbReference type="SAM" id="MobiDB-lite"/>
    </source>
</evidence>
<name>A0A3G2JNW7_PYRYE</name>
<feature type="region of interest" description="Disordered" evidence="6">
    <location>
        <begin position="375"/>
        <end position="412"/>
    </location>
</feature>
<protein>
    <submittedName>
        <fullName evidence="8">Mitogen-activated protein kinase 6</fullName>
    </submittedName>
</protein>
<organism evidence="8">
    <name type="scientific">Pyropia yezoensis</name>
    <name type="common">Susabi-nori</name>
    <name type="synonym">Porphyra yezoensis</name>
    <dbReference type="NCBI Taxonomy" id="2788"/>
    <lineage>
        <taxon>Eukaryota</taxon>
        <taxon>Rhodophyta</taxon>
        <taxon>Bangiophyceae</taxon>
        <taxon>Bangiales</taxon>
        <taxon>Bangiaceae</taxon>
        <taxon>Pyropia</taxon>
    </lineage>
</organism>
<dbReference type="Pfam" id="PF00069">
    <property type="entry name" value="Pkinase"/>
    <property type="match status" value="1"/>
</dbReference>
<dbReference type="EMBL" id="MG717381">
    <property type="protein sequence ID" value="AYN44120.1"/>
    <property type="molecule type" value="mRNA"/>
</dbReference>
<dbReference type="GO" id="GO:0005524">
    <property type="term" value="F:ATP binding"/>
    <property type="evidence" value="ECO:0007669"/>
    <property type="project" value="UniProtKB-KW"/>
</dbReference>
<feature type="compositionally biased region" description="Low complexity" evidence="6">
    <location>
        <begin position="392"/>
        <end position="410"/>
    </location>
</feature>
<dbReference type="InterPro" id="IPR008271">
    <property type="entry name" value="Ser/Thr_kinase_AS"/>
</dbReference>
<evidence type="ECO:0000259" key="7">
    <source>
        <dbReference type="PROSITE" id="PS50011"/>
    </source>
</evidence>
<evidence type="ECO:0000256" key="1">
    <source>
        <dbReference type="ARBA" id="ARBA00022527"/>
    </source>
</evidence>
<evidence type="ECO:0000256" key="2">
    <source>
        <dbReference type="ARBA" id="ARBA00022679"/>
    </source>
</evidence>
<feature type="region of interest" description="Disordered" evidence="6">
    <location>
        <begin position="477"/>
        <end position="529"/>
    </location>
</feature>
<reference evidence="8" key="1">
    <citation type="submission" date="2017-12" db="EMBL/GenBank/DDBJ databases">
        <title>Genome-wide identification and expression pattern analysis under abiotic stress of mitogen-activated protein kinase genes in Pyropia yezoensis.</title>
        <authorList>
            <person name="Li C."/>
            <person name="Kong F."/>
            <person name="Sun P."/>
            <person name="Bi G."/>
            <person name="Li N."/>
            <person name="Mao Y."/>
        </authorList>
    </citation>
    <scope>NUCLEOTIDE SEQUENCE</scope>
</reference>
<keyword evidence="4 8" id="KW-0418">Kinase</keyword>
<sequence length="529" mass="56318">MGSLGTTVAGASGAAVARASNGGGAAAVAAAVGGPSGEGAAASVAPAGSSGAERTSLWGSRYELRGIMGKGGYGCVMSAIDVRTGRPVAIKRVDAVFQSLPMVLRILREVKFNRRLAGHPNLVALRDVVWPRDASFKDVRMVFDSMPCDLDRFIESRRGTGIDEPLIKLLMLQLLKGLAYLHEARVMHRDLKPANVLIDETCRLKICDLGLARANFETQNGDHAHLWTAHVVSRCYRAPELIVPHTTDKGFVAGVPYSSAIDVWAAGCVFAELFLCLPLFGGATSQAKLLELIFDLLGTPTYDVAQRMFPPELLAHMLRRPTRPKYGLDRLMPAAPPAAVALMSAMLTFDPSTRITAAAAVASPYFDDVRAEVEELGRPSPPPVPAGGEAGGAASAVPAAPPATGSATEPIRPPALKAADFDFELRVANGAVNEAEVLRDELLAEIAYFHPERQTQRDADILMGMADAEARLHRAEEARAQGRAQGGSHNPYPLGGGRQAVSGHPRGLQGGLNERNNQRLPPWLSMQPM</sequence>
<dbReference type="AlphaFoldDB" id="A0A3G2JNW7"/>
<dbReference type="InterPro" id="IPR011009">
    <property type="entry name" value="Kinase-like_dom_sf"/>
</dbReference>
<proteinExistence type="evidence at transcript level"/>
<dbReference type="InterPro" id="IPR000719">
    <property type="entry name" value="Prot_kinase_dom"/>
</dbReference>